<feature type="transmembrane region" description="Helical" evidence="1">
    <location>
        <begin position="326"/>
        <end position="347"/>
    </location>
</feature>
<dbReference type="EMBL" id="JAMBOL010000001">
    <property type="protein sequence ID" value="MCM3712574.1"/>
    <property type="molecule type" value="Genomic_DNA"/>
</dbReference>
<dbReference type="PANTHER" id="PTHR35342">
    <property type="entry name" value="TRICARBOXYLIC TRANSPORT PROTEIN"/>
    <property type="match status" value="1"/>
</dbReference>
<feature type="transmembrane region" description="Helical" evidence="1">
    <location>
        <begin position="147"/>
        <end position="163"/>
    </location>
</feature>
<gene>
    <name evidence="3" type="ORF">M3202_00635</name>
</gene>
<feature type="transmembrane region" description="Helical" evidence="1">
    <location>
        <begin position="391"/>
        <end position="412"/>
    </location>
</feature>
<evidence type="ECO:0000313" key="4">
    <source>
        <dbReference type="Proteomes" id="UP001139179"/>
    </source>
</evidence>
<feature type="transmembrane region" description="Helical" evidence="1">
    <location>
        <begin position="110"/>
        <end position="135"/>
    </location>
</feature>
<keyword evidence="1" id="KW-0812">Transmembrane</keyword>
<feature type="domain" description="DUF112" evidence="2">
    <location>
        <begin position="20"/>
        <end position="443"/>
    </location>
</feature>
<evidence type="ECO:0000256" key="1">
    <source>
        <dbReference type="SAM" id="Phobius"/>
    </source>
</evidence>
<dbReference type="RefSeq" id="WP_251221451.1">
    <property type="nucleotide sequence ID" value="NZ_JAMBOL010000001.1"/>
</dbReference>
<feature type="transmembrane region" description="Helical" evidence="1">
    <location>
        <begin position="263"/>
        <end position="286"/>
    </location>
</feature>
<keyword evidence="4" id="KW-1185">Reference proteome</keyword>
<feature type="transmembrane region" description="Helical" evidence="1">
    <location>
        <begin position="42"/>
        <end position="69"/>
    </location>
</feature>
<dbReference type="Proteomes" id="UP001139179">
    <property type="component" value="Unassembled WGS sequence"/>
</dbReference>
<dbReference type="PANTHER" id="PTHR35342:SF5">
    <property type="entry name" value="TRICARBOXYLIC TRANSPORT PROTEIN"/>
    <property type="match status" value="1"/>
</dbReference>
<organism evidence="3 4">
    <name type="scientific">Halalkalibacter oceani</name>
    <dbReference type="NCBI Taxonomy" id="1653776"/>
    <lineage>
        <taxon>Bacteria</taxon>
        <taxon>Bacillati</taxon>
        <taxon>Bacillota</taxon>
        <taxon>Bacilli</taxon>
        <taxon>Bacillales</taxon>
        <taxon>Bacillaceae</taxon>
        <taxon>Halalkalibacter</taxon>
    </lineage>
</organism>
<feature type="transmembrane region" description="Helical" evidence="1">
    <location>
        <begin position="359"/>
        <end position="385"/>
    </location>
</feature>
<feature type="transmembrane region" description="Helical" evidence="1">
    <location>
        <begin position="419"/>
        <end position="448"/>
    </location>
</feature>
<name>A0A9X2DL64_9BACI</name>
<sequence length="504" mass="53750">MEILSDLWLGLSVAITPINILFLMIGAFVGMVVGLIPGFGPTAGIAILLSLTFSLEPVTAVIMLAGIYYGSMYGGTITSIMINTPGESATVASTFDGYPLARNGRVGPALVMQAVASFVGGTIGVLLITLFAPYFAMAAGAFGSPEYFLVMVGGLLTLVMIMGDNKINGVISALIGLAISVVGVDVISGAQRFTFGEAELINGIYFLPVAIGLFGIGELFYSLYSGQHKKEKEEIIRLDDKKSFWPNAHDFVESKFTLLRGSFLGFVVGILPGAGATIASLMSYSLEKQVSKTPEKFGKGHMPGLVAPESANNAASSGAMIPLLTLGIPGSGATAVLLGAFLMWGLQPGPLLMEQEPEFAWGLIASMYLGNIILIAINIFAIPVFVKIMEVPYKLLVPVIMILCTIGTFSLHGSMIETWIMLVFGLIGFFMRLYGFSPAALVLALVLGPMAERSLRQSLLVSEGSFNIFVSRPISLALVIFIAVLIAYPIAKWIYRRIRRKGLN</sequence>
<feature type="transmembrane region" description="Helical" evidence="1">
    <location>
        <begin position="468"/>
        <end position="491"/>
    </location>
</feature>
<evidence type="ECO:0000259" key="2">
    <source>
        <dbReference type="Pfam" id="PF01970"/>
    </source>
</evidence>
<protein>
    <submittedName>
        <fullName evidence="3">Tripartite tricarboxylate transporter permease</fullName>
    </submittedName>
</protein>
<keyword evidence="1" id="KW-1133">Transmembrane helix</keyword>
<feature type="transmembrane region" description="Helical" evidence="1">
    <location>
        <begin position="7"/>
        <end position="36"/>
    </location>
</feature>
<comment type="caution">
    <text evidence="3">The sequence shown here is derived from an EMBL/GenBank/DDBJ whole genome shotgun (WGS) entry which is preliminary data.</text>
</comment>
<dbReference type="Pfam" id="PF01970">
    <property type="entry name" value="TctA"/>
    <property type="match status" value="1"/>
</dbReference>
<feature type="transmembrane region" description="Helical" evidence="1">
    <location>
        <begin position="170"/>
        <end position="191"/>
    </location>
</feature>
<evidence type="ECO:0000313" key="3">
    <source>
        <dbReference type="EMBL" id="MCM3712574.1"/>
    </source>
</evidence>
<reference evidence="3" key="1">
    <citation type="submission" date="2022-05" db="EMBL/GenBank/DDBJ databases">
        <title>Comparative Genomics of Spacecraft Associated Microbes.</title>
        <authorList>
            <person name="Tran M.T."/>
            <person name="Wright A."/>
            <person name="Seuylemezian A."/>
            <person name="Eisen J."/>
            <person name="Coil D."/>
        </authorList>
    </citation>
    <scope>NUCLEOTIDE SEQUENCE</scope>
    <source>
        <strain evidence="3">214.1.1</strain>
    </source>
</reference>
<dbReference type="InterPro" id="IPR002823">
    <property type="entry name" value="DUF112_TM"/>
</dbReference>
<feature type="transmembrane region" description="Helical" evidence="1">
    <location>
        <begin position="203"/>
        <end position="224"/>
    </location>
</feature>
<keyword evidence="1" id="KW-0472">Membrane</keyword>
<accession>A0A9X2DL64</accession>
<proteinExistence type="predicted"/>
<dbReference type="AlphaFoldDB" id="A0A9X2DL64"/>